<feature type="transmembrane region" description="Helical" evidence="7">
    <location>
        <begin position="102"/>
        <end position="126"/>
    </location>
</feature>
<accession>A0ABW1EKW1</accession>
<dbReference type="Pfam" id="PF02687">
    <property type="entry name" value="FtsX"/>
    <property type="match status" value="2"/>
</dbReference>
<evidence type="ECO:0000256" key="4">
    <source>
        <dbReference type="ARBA" id="ARBA00022989"/>
    </source>
</evidence>
<feature type="transmembrane region" description="Helical" evidence="7">
    <location>
        <begin position="450"/>
        <end position="471"/>
    </location>
</feature>
<evidence type="ECO:0000256" key="3">
    <source>
        <dbReference type="ARBA" id="ARBA00022692"/>
    </source>
</evidence>
<name>A0ABW1EKW1_9BACT</name>
<evidence type="ECO:0000259" key="8">
    <source>
        <dbReference type="Pfam" id="PF02687"/>
    </source>
</evidence>
<feature type="transmembrane region" description="Helical" evidence="7">
    <location>
        <begin position="898"/>
        <end position="918"/>
    </location>
</feature>
<protein>
    <submittedName>
        <fullName evidence="10">ADOP family duplicated permease</fullName>
    </submittedName>
</protein>
<feature type="domain" description="MacB-like periplasmic core" evidence="9">
    <location>
        <begin position="105"/>
        <end position="352"/>
    </location>
</feature>
<dbReference type="PANTHER" id="PTHR30572:SF4">
    <property type="entry name" value="ABC TRANSPORTER PERMEASE YTRF"/>
    <property type="match status" value="1"/>
</dbReference>
<dbReference type="EMBL" id="JBHSPH010000007">
    <property type="protein sequence ID" value="MFC5863937.1"/>
    <property type="molecule type" value="Genomic_DNA"/>
</dbReference>
<keyword evidence="2" id="KW-1003">Cell membrane</keyword>
<proteinExistence type="inferred from homology"/>
<dbReference type="NCBIfam" id="TIGR03434">
    <property type="entry name" value="ADOP"/>
    <property type="match status" value="1"/>
</dbReference>
<dbReference type="InterPro" id="IPR050250">
    <property type="entry name" value="Macrolide_Exporter_MacB"/>
</dbReference>
<feature type="transmembrane region" description="Helical" evidence="7">
    <location>
        <begin position="395"/>
        <end position="418"/>
    </location>
</feature>
<feature type="domain" description="ABC3 transporter permease C-terminal" evidence="8">
    <location>
        <begin position="401"/>
        <end position="518"/>
    </location>
</feature>
<evidence type="ECO:0000256" key="1">
    <source>
        <dbReference type="ARBA" id="ARBA00004651"/>
    </source>
</evidence>
<feature type="transmembrane region" description="Helical" evidence="7">
    <location>
        <begin position="491"/>
        <end position="516"/>
    </location>
</feature>
<evidence type="ECO:0000256" key="5">
    <source>
        <dbReference type="ARBA" id="ARBA00023136"/>
    </source>
</evidence>
<feature type="transmembrane region" description="Helical" evidence="7">
    <location>
        <begin position="864"/>
        <end position="886"/>
    </location>
</feature>
<reference evidence="11" key="1">
    <citation type="journal article" date="2019" name="Int. J. Syst. Evol. Microbiol.">
        <title>The Global Catalogue of Microorganisms (GCM) 10K type strain sequencing project: providing services to taxonomists for standard genome sequencing and annotation.</title>
        <authorList>
            <consortium name="The Broad Institute Genomics Platform"/>
            <consortium name="The Broad Institute Genome Sequencing Center for Infectious Disease"/>
            <person name="Wu L."/>
            <person name="Ma J."/>
        </authorList>
    </citation>
    <scope>NUCLEOTIDE SEQUENCE [LARGE SCALE GENOMIC DNA]</scope>
    <source>
        <strain evidence="11">JCM 4087</strain>
    </source>
</reference>
<keyword evidence="4 7" id="KW-1133">Transmembrane helix</keyword>
<evidence type="ECO:0000259" key="9">
    <source>
        <dbReference type="Pfam" id="PF12704"/>
    </source>
</evidence>
<dbReference type="Pfam" id="PF12704">
    <property type="entry name" value="MacB_PCD"/>
    <property type="match status" value="2"/>
</dbReference>
<keyword evidence="3 7" id="KW-0812">Transmembrane</keyword>
<dbReference type="InterPro" id="IPR047928">
    <property type="entry name" value="Perm_prefix_1"/>
</dbReference>
<sequence length="935" mass="102093">MSKSDSLFLRLSAQCKSWLRAITHRSSLESQMDSELASHLEMLAADLMRAGYSRQEANRRARIALGSTIVHKDEMRASVGLRFWDAMAADLRYAARRLRRSVGFTVVASISLAMAIGANTTIFSLAKQLLYERLNVAHAADLRLLAWNAIKGREAVHHIWGDYEPYPNGRVASSSFSYPAYQYLRAHNHAFQDLFAFKETGGNATIRGQAQPVQFEMVSGNYYGDLEVHPQLGRAIQPSDDATAGAGAVVVISDGLWERQFGSSPAVLGEIVKLNDVSLTIVGVNPRGFTGAKNVQESPDFFLPISMQPLIYPRSVRSSTSSSLLDAPQNWWINVMGRIRPGVSDAEAQAELNVQLSAVVRATMPVRPTDSMPQMDVRDGSRGLFHTQRMFAKPMAVLLTMVGFVLLLACANIANLMLARGTQRQREMAIRLSLGAGRIRLARQMIVESVLLAVIGGAGGLLIGYVGSNIIPKLTGNAWERSEFHVHFDWGVFVFTALITLCTGLIFGLFPAIAAARTHLNHGLKESSASVTRRRKGWGGKSLVGLQIALSTLLVVGATLFLRTLASLNAVDVGFRTDHLLLSEIEPPARQYPPGKDMALHRRIIAAFGAVPGVEAVTPAVAPYVAGEADDTDFLPEGEAYEKDKDQSQFYNVVGNNFFSLMGIPILSGRSFDSRDTATSGKVAIINEALAKLRFPNQDPVGKRFTTDEHNNDGHSLKESAQWIQIVGVCADTKYTDLRTPPPPQFFLPFEQQTEVGGLTYELRTRIKPEAVVPDLRKALQQIDPDLPLIEVRTQQQQIDSDTQQERIFVALTSSFGMLALALASVGVYGVMAYSVASRTNEIGIRLALGARPAQVLQMILREAMWVSIAGIVVGLTAAMLLGRAIKSMLYGLQPADPLSFSSGALILIVIGLAASWIPARRAARIQPVEALRHE</sequence>
<dbReference type="InterPro" id="IPR003838">
    <property type="entry name" value="ABC3_permease_C"/>
</dbReference>
<dbReference type="NCBIfam" id="NF038403">
    <property type="entry name" value="perm_prefix_1"/>
    <property type="match status" value="1"/>
</dbReference>
<feature type="transmembrane region" description="Helical" evidence="7">
    <location>
        <begin position="543"/>
        <end position="562"/>
    </location>
</feature>
<comment type="caution">
    <text evidence="10">The sequence shown here is derived from an EMBL/GenBank/DDBJ whole genome shotgun (WGS) entry which is preliminary data.</text>
</comment>
<evidence type="ECO:0000256" key="7">
    <source>
        <dbReference type="SAM" id="Phobius"/>
    </source>
</evidence>
<gene>
    <name evidence="10" type="ORF">ACFPT7_16655</name>
</gene>
<evidence type="ECO:0000313" key="11">
    <source>
        <dbReference type="Proteomes" id="UP001596091"/>
    </source>
</evidence>
<evidence type="ECO:0000256" key="6">
    <source>
        <dbReference type="ARBA" id="ARBA00038076"/>
    </source>
</evidence>
<evidence type="ECO:0000256" key="2">
    <source>
        <dbReference type="ARBA" id="ARBA00022475"/>
    </source>
</evidence>
<organism evidence="10 11">
    <name type="scientific">Acidicapsa dinghuensis</name>
    <dbReference type="NCBI Taxonomy" id="2218256"/>
    <lineage>
        <taxon>Bacteria</taxon>
        <taxon>Pseudomonadati</taxon>
        <taxon>Acidobacteriota</taxon>
        <taxon>Terriglobia</taxon>
        <taxon>Terriglobales</taxon>
        <taxon>Acidobacteriaceae</taxon>
        <taxon>Acidicapsa</taxon>
    </lineage>
</organism>
<comment type="similarity">
    <text evidence="6">Belongs to the ABC-4 integral membrane protein family.</text>
</comment>
<dbReference type="Proteomes" id="UP001596091">
    <property type="component" value="Unassembled WGS sequence"/>
</dbReference>
<comment type="subcellular location">
    <subcellularLocation>
        <location evidence="1">Cell membrane</location>
        <topology evidence="1">Multi-pass membrane protein</topology>
    </subcellularLocation>
</comment>
<evidence type="ECO:0000313" key="10">
    <source>
        <dbReference type="EMBL" id="MFC5863937.1"/>
    </source>
</evidence>
<dbReference type="RefSeq" id="WP_263342290.1">
    <property type="nucleotide sequence ID" value="NZ_JAGSYH010000010.1"/>
</dbReference>
<feature type="domain" description="MacB-like periplasmic core" evidence="9">
    <location>
        <begin position="592"/>
        <end position="782"/>
    </location>
</feature>
<keyword evidence="5 7" id="KW-0472">Membrane</keyword>
<dbReference type="InterPro" id="IPR025857">
    <property type="entry name" value="MacB_PCD"/>
</dbReference>
<feature type="transmembrane region" description="Helical" evidence="7">
    <location>
        <begin position="808"/>
        <end position="837"/>
    </location>
</feature>
<keyword evidence="11" id="KW-1185">Reference proteome</keyword>
<feature type="domain" description="ABC3 transporter permease C-terminal" evidence="8">
    <location>
        <begin position="815"/>
        <end position="928"/>
    </location>
</feature>
<dbReference type="InterPro" id="IPR017800">
    <property type="entry name" value="ADOP"/>
</dbReference>
<dbReference type="PANTHER" id="PTHR30572">
    <property type="entry name" value="MEMBRANE COMPONENT OF TRANSPORTER-RELATED"/>
    <property type="match status" value="1"/>
</dbReference>